<dbReference type="SUPFAM" id="SSF54001">
    <property type="entry name" value="Cysteine proteinases"/>
    <property type="match status" value="1"/>
</dbReference>
<comment type="similarity">
    <text evidence="1">In the C-terminal section; belongs to the glutathionylspermidine synthase preATP-grasp family.</text>
</comment>
<dbReference type="SUPFAM" id="SSF52440">
    <property type="entry name" value="PreATP-grasp domain"/>
    <property type="match status" value="1"/>
</dbReference>
<evidence type="ECO:0000256" key="6">
    <source>
        <dbReference type="ARBA" id="ARBA00022801"/>
    </source>
</evidence>
<keyword evidence="4" id="KW-0479">Metal-binding</keyword>
<dbReference type="InterPro" id="IPR038765">
    <property type="entry name" value="Papain-like_cys_pep_sf"/>
</dbReference>
<dbReference type="InterPro" id="IPR005494">
    <property type="entry name" value="GSPS_pre-ATP-grasp-like_dom"/>
</dbReference>
<keyword evidence="8" id="KW-0460">Magnesium</keyword>
<evidence type="ECO:0000256" key="7">
    <source>
        <dbReference type="ARBA" id="ARBA00022840"/>
    </source>
</evidence>
<evidence type="ECO:0000256" key="3">
    <source>
        <dbReference type="ARBA" id="ARBA00022598"/>
    </source>
</evidence>
<dbReference type="GO" id="GO:0008884">
    <property type="term" value="F:glutathionylspermidine amidase activity"/>
    <property type="evidence" value="ECO:0007669"/>
    <property type="project" value="TreeGrafter"/>
</dbReference>
<evidence type="ECO:0000313" key="11">
    <source>
        <dbReference type="EMBL" id="KGQ13523.1"/>
    </source>
</evidence>
<dbReference type="PANTHER" id="PTHR30094">
    <property type="entry name" value="BIFUNCTIONAL GLUTATHIONYLSPERMIDINE SYNTHETASE/AMIDASE-RELATED"/>
    <property type="match status" value="1"/>
</dbReference>
<dbReference type="Gene3D" id="3.30.1490.330">
    <property type="match status" value="1"/>
</dbReference>
<dbReference type="InterPro" id="IPR051705">
    <property type="entry name" value="Gsp_Synthetase/Amidase"/>
</dbReference>
<dbReference type="Pfam" id="PF03738">
    <property type="entry name" value="GSP_synth"/>
    <property type="match status" value="1"/>
</dbReference>
<reference evidence="11 12" key="1">
    <citation type="submission" date="2012-10" db="EMBL/GenBank/DDBJ databases">
        <title>Genome sequencing and analysis of entomopathogenic fungi Beauveria bassiana D1-5.</title>
        <authorList>
            <person name="Li Q."/>
            <person name="Wang L."/>
            <person name="Zhang Z."/>
            <person name="Wang Q."/>
            <person name="Ren J."/>
            <person name="Wang M."/>
            <person name="Xu W."/>
            <person name="Wang J."/>
            <person name="Lu Y."/>
            <person name="Du Q."/>
            <person name="Sun Z."/>
        </authorList>
    </citation>
    <scope>NUCLEOTIDE SEQUENCE [LARGE SCALE GENOMIC DNA]</scope>
    <source>
        <strain evidence="11 12">D1-5</strain>
    </source>
</reference>
<comment type="subunit">
    <text evidence="2">Homodimer.</text>
</comment>
<dbReference type="GO" id="GO:0046872">
    <property type="term" value="F:metal ion binding"/>
    <property type="evidence" value="ECO:0007669"/>
    <property type="project" value="UniProtKB-KW"/>
</dbReference>
<protein>
    <submittedName>
        <fullName evidence="11">Bifunctional glutathionylspermidine synthetase/amidase</fullName>
    </submittedName>
</protein>
<proteinExistence type="inferred from homology"/>
<dbReference type="GO" id="GO:0005524">
    <property type="term" value="F:ATP binding"/>
    <property type="evidence" value="ECO:0007669"/>
    <property type="project" value="UniProtKB-KW"/>
</dbReference>
<evidence type="ECO:0000256" key="1">
    <source>
        <dbReference type="ARBA" id="ARBA00008227"/>
    </source>
</evidence>
<dbReference type="EMBL" id="ANFO01000038">
    <property type="protein sequence ID" value="KGQ13523.1"/>
    <property type="molecule type" value="Genomic_DNA"/>
</dbReference>
<dbReference type="InterPro" id="IPR016185">
    <property type="entry name" value="PreATP-grasp_dom_sf"/>
</dbReference>
<evidence type="ECO:0000313" key="12">
    <source>
        <dbReference type="Proteomes" id="UP000030106"/>
    </source>
</evidence>
<evidence type="ECO:0000256" key="2">
    <source>
        <dbReference type="ARBA" id="ARBA00011738"/>
    </source>
</evidence>
<sequence length="620" mass="70400">MHTGTPDNDAPFGTLLGYAPGGVAIYSSNYGSLDPRNYPEEAEFRSYIGNEYMGHKWQCVEFARRFLFLNYGFVFTDVHMAWEIFSLRFLRQVVNDNILPLQAFANGSKRAPEAGALLIWQKGGEFHETGHVAVITQLLGNKVRIAEQNVVHAPLPAGQQWTRELTLVEYDGCYTLEDTFADTSILGWMIQTEDTAHSEPQPDIGGEALKIGGARLANKRQFDGKWLNEKDELQRAYIQANGHIINQDPCQYFIITESAEQELIKATNELHLMYLHATDKVLKDDNLLALFDIPKILWPRLRLSWQWRRHQMVSGRMDFCMDERGLKVYEYNADSASCHTESGLILEEWVKTGYRGTGHNPAEGLLEELTGAWKHSSARPFVHIMQDNDAEEDYHALFMQRSLMQAGFEIKILHGLGELNWDSAGQLIDNDGRAVNCVWKTWAWETAIEQIREVSETEYAAVPIRTGHPQGEVRLIDVLLRPEVLVFEPLWTVIPGNKAILPVLWQLFPNHRYLLDTDFEVNDLLAKTGYAVKPIAGRCGSNIDLVSHHDELLDKTSGKFVDRKNIYQQLWCLPKVDGKYIQVCTFTVGGSYGGTCLRGDDSLVIKKESDIEPLIVVKDR</sequence>
<keyword evidence="3" id="KW-0436">Ligase</keyword>
<dbReference type="PROSITE" id="PS50911">
    <property type="entry name" value="CHAP"/>
    <property type="match status" value="1"/>
</dbReference>
<dbReference type="Gene3D" id="3.90.1720.10">
    <property type="entry name" value="endopeptidase domain like (from Nostoc punctiforme)"/>
    <property type="match status" value="1"/>
</dbReference>
<evidence type="ECO:0000256" key="5">
    <source>
        <dbReference type="ARBA" id="ARBA00022741"/>
    </source>
</evidence>
<dbReference type="STRING" id="1245745.A0A0A2W0T7"/>
<dbReference type="AlphaFoldDB" id="A0A0A2W0T7"/>
<name>A0A0A2W0T7_BEABA</name>
<keyword evidence="9" id="KW-0511">Multifunctional enzyme</keyword>
<dbReference type="PANTHER" id="PTHR30094:SF0">
    <property type="entry name" value="BIFUNCTIONAL GLUTATHIONYLSPERMIDINE SYNTHETASE_AMIDASE-RELATED"/>
    <property type="match status" value="1"/>
</dbReference>
<dbReference type="FunFam" id="3.90.1720.10:FF:000004">
    <property type="entry name" value="Bifunctional glutathionylspermidine synthetase/amidase"/>
    <property type="match status" value="1"/>
</dbReference>
<evidence type="ECO:0000256" key="4">
    <source>
        <dbReference type="ARBA" id="ARBA00022723"/>
    </source>
</evidence>
<feature type="domain" description="Peptidase C51" evidence="10">
    <location>
        <begin position="34"/>
        <end position="177"/>
    </location>
</feature>
<keyword evidence="7" id="KW-0067">ATP-binding</keyword>
<evidence type="ECO:0000259" key="10">
    <source>
        <dbReference type="PROSITE" id="PS50911"/>
    </source>
</evidence>
<evidence type="ECO:0000256" key="9">
    <source>
        <dbReference type="ARBA" id="ARBA00023268"/>
    </source>
</evidence>
<dbReference type="SUPFAM" id="SSF56059">
    <property type="entry name" value="Glutathione synthetase ATP-binding domain-like"/>
    <property type="match status" value="1"/>
</dbReference>
<dbReference type="FunFam" id="3.30.1490.330:FF:000001">
    <property type="entry name" value="Bifunctional glutathionylspermidine synthetase/amidase"/>
    <property type="match status" value="1"/>
</dbReference>
<accession>A0A0A2W0T7</accession>
<dbReference type="Pfam" id="PF05257">
    <property type="entry name" value="CHAP"/>
    <property type="match status" value="1"/>
</dbReference>
<evidence type="ECO:0000256" key="8">
    <source>
        <dbReference type="ARBA" id="ARBA00022842"/>
    </source>
</evidence>
<dbReference type="NCBIfam" id="NF007801">
    <property type="entry name" value="PRK10507.1"/>
    <property type="match status" value="1"/>
</dbReference>
<dbReference type="HOGENOM" id="CLU_478805_0_0_1"/>
<dbReference type="InterPro" id="IPR007921">
    <property type="entry name" value="CHAP_dom"/>
</dbReference>
<organism evidence="11 12">
    <name type="scientific">Beauveria bassiana D1-5</name>
    <dbReference type="NCBI Taxonomy" id="1245745"/>
    <lineage>
        <taxon>Eukaryota</taxon>
        <taxon>Fungi</taxon>
        <taxon>Dikarya</taxon>
        <taxon>Ascomycota</taxon>
        <taxon>Pezizomycotina</taxon>
        <taxon>Sordariomycetes</taxon>
        <taxon>Hypocreomycetidae</taxon>
        <taxon>Hypocreales</taxon>
        <taxon>Cordycipitaceae</taxon>
        <taxon>Beauveria</taxon>
    </lineage>
</organism>
<comment type="caution">
    <text evidence="11">The sequence shown here is derived from an EMBL/GenBank/DDBJ whole genome shotgun (WGS) entry which is preliminary data.</text>
</comment>
<dbReference type="GO" id="GO:0008885">
    <property type="term" value="F:glutathionylspermidine synthase activity"/>
    <property type="evidence" value="ECO:0007669"/>
    <property type="project" value="TreeGrafter"/>
</dbReference>
<keyword evidence="6" id="KW-0378">Hydrolase</keyword>
<dbReference type="Proteomes" id="UP000030106">
    <property type="component" value="Unassembled WGS sequence"/>
</dbReference>
<gene>
    <name evidence="11" type="ORF">BBAD15_g629</name>
</gene>
<keyword evidence="5" id="KW-0547">Nucleotide-binding</keyword>